<gene>
    <name evidence="1" type="ORF">SAMN05446927_6545</name>
</gene>
<organism evidence="1 2">
    <name type="scientific">Caballeronia arationis</name>
    <dbReference type="NCBI Taxonomy" id="1777142"/>
    <lineage>
        <taxon>Bacteria</taxon>
        <taxon>Pseudomonadati</taxon>
        <taxon>Pseudomonadota</taxon>
        <taxon>Betaproteobacteria</taxon>
        <taxon>Burkholderiales</taxon>
        <taxon>Burkholderiaceae</taxon>
        <taxon>Caballeronia</taxon>
    </lineage>
</organism>
<dbReference type="Proteomes" id="UP000219522">
    <property type="component" value="Unassembled WGS sequence"/>
</dbReference>
<dbReference type="RefSeq" id="WP_097190675.1">
    <property type="nucleotide sequence ID" value="NZ_OCSU01000003.1"/>
</dbReference>
<reference evidence="1 2" key="1">
    <citation type="submission" date="2017-09" db="EMBL/GenBank/DDBJ databases">
        <authorList>
            <person name="Varghese N."/>
            <person name="Submissions S."/>
        </authorList>
    </citation>
    <scope>NUCLEOTIDE SEQUENCE [LARGE SCALE GENOMIC DNA]</scope>
    <source>
        <strain evidence="1 2">OK806</strain>
    </source>
</reference>
<dbReference type="AlphaFoldDB" id="A0A7Z7N5S0"/>
<evidence type="ECO:0000313" key="2">
    <source>
        <dbReference type="Proteomes" id="UP000219522"/>
    </source>
</evidence>
<name>A0A7Z7N5S0_9BURK</name>
<protein>
    <submittedName>
        <fullName evidence="1">Uncharacterized protein</fullName>
    </submittedName>
</protein>
<evidence type="ECO:0000313" key="1">
    <source>
        <dbReference type="EMBL" id="SOE87956.1"/>
    </source>
</evidence>
<dbReference type="EMBL" id="OCSU01000003">
    <property type="protein sequence ID" value="SOE87956.1"/>
    <property type="molecule type" value="Genomic_DNA"/>
</dbReference>
<accession>A0A7Z7N5S0</accession>
<proteinExistence type="predicted"/>
<comment type="caution">
    <text evidence="1">The sequence shown here is derived from an EMBL/GenBank/DDBJ whole genome shotgun (WGS) entry which is preliminary data.</text>
</comment>
<sequence length="126" mass="14679">MTKRQFFLKAMQANEFRRRAWVISAFSLIREGMEVWKSDAYPYRIVQTPSGHFFVDPEKGNALTLIEDADPKEPPLKIKDYIELKEGEVPNAYEEIKTTYGNVLFNFTAIIWPFGKKVPLANRPEH</sequence>
<keyword evidence="2" id="KW-1185">Reference proteome</keyword>